<evidence type="ECO:0000256" key="1">
    <source>
        <dbReference type="SAM" id="MobiDB-lite"/>
    </source>
</evidence>
<dbReference type="EMBL" id="JACHDR010000001">
    <property type="protein sequence ID" value="MBB5511762.1"/>
    <property type="molecule type" value="Genomic_DNA"/>
</dbReference>
<evidence type="ECO:0000313" key="3">
    <source>
        <dbReference type="EMBL" id="MBB5511762.1"/>
    </source>
</evidence>
<gene>
    <name evidence="3" type="ORF">HD598_000449</name>
</gene>
<dbReference type="RefSeq" id="WP_183663515.1">
    <property type="nucleotide sequence ID" value="NZ_BAAARH010000006.1"/>
</dbReference>
<dbReference type="Proteomes" id="UP000580797">
    <property type="component" value="Unassembled WGS sequence"/>
</dbReference>
<accession>A0A7W8WZ08</accession>
<feature type="transmembrane region" description="Helical" evidence="2">
    <location>
        <begin position="101"/>
        <end position="121"/>
    </location>
</feature>
<feature type="transmembrane region" description="Helical" evidence="2">
    <location>
        <begin position="27"/>
        <end position="52"/>
    </location>
</feature>
<dbReference type="AlphaFoldDB" id="A0A7W8WZ08"/>
<dbReference type="InterPro" id="IPR036259">
    <property type="entry name" value="MFS_trans_sf"/>
</dbReference>
<feature type="region of interest" description="Disordered" evidence="1">
    <location>
        <begin position="188"/>
        <end position="247"/>
    </location>
</feature>
<evidence type="ECO:0000313" key="4">
    <source>
        <dbReference type="Proteomes" id="UP000580797"/>
    </source>
</evidence>
<organism evidence="3 4">
    <name type="scientific">Neomicrococcus aestuarii</name>
    <dbReference type="NCBI Taxonomy" id="556325"/>
    <lineage>
        <taxon>Bacteria</taxon>
        <taxon>Bacillati</taxon>
        <taxon>Actinomycetota</taxon>
        <taxon>Actinomycetes</taxon>
        <taxon>Micrococcales</taxon>
        <taxon>Micrococcaceae</taxon>
        <taxon>Neomicrococcus</taxon>
    </lineage>
</organism>
<name>A0A7W8WZ08_9MICC</name>
<keyword evidence="3" id="KW-0966">Cell projection</keyword>
<evidence type="ECO:0000256" key="2">
    <source>
        <dbReference type="SAM" id="Phobius"/>
    </source>
</evidence>
<keyword evidence="3" id="KW-0969">Cilium</keyword>
<keyword evidence="2" id="KW-0812">Transmembrane</keyword>
<keyword evidence="2" id="KW-1133">Transmembrane helix</keyword>
<proteinExistence type="predicted"/>
<feature type="compositionally biased region" description="Polar residues" evidence="1">
    <location>
        <begin position="195"/>
        <end position="205"/>
    </location>
</feature>
<protein>
    <submittedName>
        <fullName evidence="3">Flagellar basal body-associated protein FliL</fullName>
    </submittedName>
</protein>
<keyword evidence="3" id="KW-0282">Flagellum</keyword>
<feature type="compositionally biased region" description="Basic and acidic residues" evidence="1">
    <location>
        <begin position="234"/>
        <end position="247"/>
    </location>
</feature>
<keyword evidence="2" id="KW-0472">Membrane</keyword>
<feature type="transmembrane region" description="Helical" evidence="2">
    <location>
        <begin position="141"/>
        <end position="165"/>
    </location>
</feature>
<comment type="caution">
    <text evidence="3">The sequence shown here is derived from an EMBL/GenBank/DDBJ whole genome shotgun (WGS) entry which is preliminary data.</text>
</comment>
<reference evidence="3 4" key="1">
    <citation type="submission" date="2020-08" db="EMBL/GenBank/DDBJ databases">
        <title>Sequencing the genomes of 1000 actinobacteria strains.</title>
        <authorList>
            <person name="Klenk H.-P."/>
        </authorList>
    </citation>
    <scope>NUCLEOTIDE SEQUENCE [LARGE SCALE GENOMIC DNA]</scope>
    <source>
        <strain evidence="3 4">DSM 105783</strain>
    </source>
</reference>
<sequence>MTHGSTQPSEATAQAPQKPRTRWGMRIIIGLVLLVVAALAFWLLSAFLPIWWADTIAQQVGGNLGGGVLLGLIYGFGFTIIPLLVLWQARRRRVSWAWKGVLAVLAVLISTPNLLTLAIMTGTSEAAQNARTILGTSATWFTQWVGIGAIIAAVLFVIYMIWSLMWSKRGRDIRKLKSQKEAAELEREQLRTAAAAQSTPETSALGTAPRGTAPRGTASDDALARDNSLQNSPEHTETNSRQRDIEL</sequence>
<dbReference type="SUPFAM" id="SSF103473">
    <property type="entry name" value="MFS general substrate transporter"/>
    <property type="match status" value="1"/>
</dbReference>
<feature type="transmembrane region" description="Helical" evidence="2">
    <location>
        <begin position="64"/>
        <end position="89"/>
    </location>
</feature>